<dbReference type="InterPro" id="IPR002624">
    <property type="entry name" value="DCK/DGK"/>
</dbReference>
<dbReference type="EMBL" id="FOQT01000001">
    <property type="protein sequence ID" value="SFH95537.1"/>
    <property type="molecule type" value="Genomic_DNA"/>
</dbReference>
<dbReference type="InterPro" id="IPR050566">
    <property type="entry name" value="Deoxyribonucleoside_kinase"/>
</dbReference>
<feature type="domain" description="Deoxynucleoside kinase" evidence="9">
    <location>
        <begin position="3"/>
        <end position="197"/>
    </location>
</feature>
<dbReference type="GO" id="GO:0019136">
    <property type="term" value="F:deoxynucleoside kinase activity"/>
    <property type="evidence" value="ECO:0007669"/>
    <property type="project" value="InterPro"/>
</dbReference>
<evidence type="ECO:0000256" key="1">
    <source>
        <dbReference type="ARBA" id="ARBA00007420"/>
    </source>
</evidence>
<evidence type="ECO:0000256" key="5">
    <source>
        <dbReference type="ARBA" id="ARBA00022840"/>
    </source>
</evidence>
<name>A0A1I3E984_9FLAO</name>
<dbReference type="Gene3D" id="3.40.50.300">
    <property type="entry name" value="P-loop containing nucleotide triphosphate hydrolases"/>
    <property type="match status" value="1"/>
</dbReference>
<feature type="active site" description="Proton acceptor" evidence="6">
    <location>
        <position position="78"/>
    </location>
</feature>
<dbReference type="InterPro" id="IPR031314">
    <property type="entry name" value="DNK_dom"/>
</dbReference>
<evidence type="ECO:0000256" key="6">
    <source>
        <dbReference type="PIRSR" id="PIRSR000705-1"/>
    </source>
</evidence>
<dbReference type="Proteomes" id="UP000198931">
    <property type="component" value="Unassembled WGS sequence"/>
</dbReference>
<sequence length="204" mass="23936">MHIAVTGNIGAGKTTLTTMLAKHYNWEAQFEDVDHNPYLEDFYKDMSQWSFALQIYFLGSRFRQVKEIRESGKSVIQDRTIYEDAYIFAENLNEMDLLSERDFKNYNSVFNLMKSFVSAPDLLIYLRAEIPTLVKQIAKRGRDYEAEMSIDYLQKLNKKYDKWINNYSEGKLLVIDVNDLDFVSNPEDFGFILERIDAELNGLF</sequence>
<feature type="binding site" evidence="7">
    <location>
        <position position="84"/>
    </location>
    <ligand>
        <name>substrate</name>
    </ligand>
</feature>
<keyword evidence="2" id="KW-0808">Transferase</keyword>
<feature type="binding site" evidence="7">
    <location>
        <position position="31"/>
    </location>
    <ligand>
        <name>substrate</name>
    </ligand>
</feature>
<evidence type="ECO:0000313" key="11">
    <source>
        <dbReference type="Proteomes" id="UP000198931"/>
    </source>
</evidence>
<evidence type="ECO:0000256" key="4">
    <source>
        <dbReference type="ARBA" id="ARBA00022777"/>
    </source>
</evidence>
<dbReference type="AlphaFoldDB" id="A0A1I3E984"/>
<evidence type="ECO:0000256" key="7">
    <source>
        <dbReference type="PIRSR" id="PIRSR000705-2"/>
    </source>
</evidence>
<protein>
    <submittedName>
        <fullName evidence="10">Deoxyadenosine/deoxycytidine kinase</fullName>
    </submittedName>
</protein>
<proteinExistence type="inferred from homology"/>
<accession>A0A1I3E984</accession>
<dbReference type="OrthoDB" id="9776634at2"/>
<evidence type="ECO:0000313" key="10">
    <source>
        <dbReference type="EMBL" id="SFH95537.1"/>
    </source>
</evidence>
<feature type="binding site" evidence="8">
    <location>
        <begin position="7"/>
        <end position="15"/>
    </location>
    <ligand>
        <name>ATP</name>
        <dbReference type="ChEBI" id="CHEBI:30616"/>
    </ligand>
</feature>
<dbReference type="GO" id="GO:0005737">
    <property type="term" value="C:cytoplasm"/>
    <property type="evidence" value="ECO:0007669"/>
    <property type="project" value="TreeGrafter"/>
</dbReference>
<dbReference type="GO" id="GO:0005524">
    <property type="term" value="F:ATP binding"/>
    <property type="evidence" value="ECO:0007669"/>
    <property type="project" value="UniProtKB-KW"/>
</dbReference>
<dbReference type="Pfam" id="PF01712">
    <property type="entry name" value="dNK"/>
    <property type="match status" value="1"/>
</dbReference>
<comment type="similarity">
    <text evidence="1">Belongs to the DCK/DGK family.</text>
</comment>
<keyword evidence="5 8" id="KW-0067">ATP-binding</keyword>
<evidence type="ECO:0000256" key="3">
    <source>
        <dbReference type="ARBA" id="ARBA00022741"/>
    </source>
</evidence>
<keyword evidence="3 8" id="KW-0547">Nucleotide-binding</keyword>
<dbReference type="PANTHER" id="PTHR10513:SF35">
    <property type="entry name" value="DEOXYADENOSINE KINASE"/>
    <property type="match status" value="1"/>
</dbReference>
<reference evidence="10 11" key="1">
    <citation type="submission" date="2016-10" db="EMBL/GenBank/DDBJ databases">
        <authorList>
            <person name="de Groot N.N."/>
        </authorList>
    </citation>
    <scope>NUCLEOTIDE SEQUENCE [LARGE SCALE GENOMIC DNA]</scope>
    <source>
        <strain evidence="10 11">DSM 26000</strain>
    </source>
</reference>
<dbReference type="FunFam" id="3.40.50.300:FF:000659">
    <property type="entry name" value="Deoxyguanosine kinase"/>
    <property type="match status" value="1"/>
</dbReference>
<dbReference type="InterPro" id="IPR027417">
    <property type="entry name" value="P-loop_NTPase"/>
</dbReference>
<evidence type="ECO:0000259" key="9">
    <source>
        <dbReference type="Pfam" id="PF01712"/>
    </source>
</evidence>
<evidence type="ECO:0000256" key="2">
    <source>
        <dbReference type="ARBA" id="ARBA00022679"/>
    </source>
</evidence>
<feature type="binding site" evidence="7">
    <location>
        <position position="43"/>
    </location>
    <ligand>
        <name>substrate</name>
    </ligand>
</feature>
<dbReference type="CDD" id="cd01673">
    <property type="entry name" value="dNK"/>
    <property type="match status" value="1"/>
</dbReference>
<feature type="binding site" evidence="7">
    <location>
        <position position="79"/>
    </location>
    <ligand>
        <name>substrate</name>
    </ligand>
</feature>
<gene>
    <name evidence="10" type="ORF">SAMN05443292_0946</name>
</gene>
<feature type="binding site" evidence="7">
    <location>
        <position position="54"/>
    </location>
    <ligand>
        <name>substrate</name>
    </ligand>
</feature>
<dbReference type="SUPFAM" id="SSF52540">
    <property type="entry name" value="P-loop containing nucleoside triphosphate hydrolases"/>
    <property type="match status" value="1"/>
</dbReference>
<dbReference type="PIRSF" id="PIRSF000705">
    <property type="entry name" value="DNK"/>
    <property type="match status" value="1"/>
</dbReference>
<feature type="binding site" evidence="7">
    <location>
        <position position="145"/>
    </location>
    <ligand>
        <name>substrate</name>
    </ligand>
</feature>
<dbReference type="RefSeq" id="WP_090078956.1">
    <property type="nucleotide sequence ID" value="NZ_FOQT01000001.1"/>
</dbReference>
<feature type="binding site" evidence="8">
    <location>
        <begin position="180"/>
        <end position="182"/>
    </location>
    <ligand>
        <name>ATP</name>
        <dbReference type="ChEBI" id="CHEBI:30616"/>
    </ligand>
</feature>
<organism evidence="10 11">
    <name type="scientific">Halpernia frigidisoli</name>
    <dbReference type="NCBI Taxonomy" id="1125876"/>
    <lineage>
        <taxon>Bacteria</taxon>
        <taxon>Pseudomonadati</taxon>
        <taxon>Bacteroidota</taxon>
        <taxon>Flavobacteriia</taxon>
        <taxon>Flavobacteriales</taxon>
        <taxon>Weeksellaceae</taxon>
        <taxon>Chryseobacterium group</taxon>
        <taxon>Halpernia</taxon>
    </lineage>
</organism>
<evidence type="ECO:0000256" key="8">
    <source>
        <dbReference type="PIRSR" id="PIRSR000705-3"/>
    </source>
</evidence>
<keyword evidence="4 10" id="KW-0418">Kinase</keyword>
<keyword evidence="11" id="KW-1185">Reference proteome</keyword>
<dbReference type="STRING" id="1125876.SAMN05443292_0946"/>
<dbReference type="PANTHER" id="PTHR10513">
    <property type="entry name" value="DEOXYNUCLEOSIDE KINASE"/>
    <property type="match status" value="1"/>
</dbReference>